<evidence type="ECO:0000256" key="3">
    <source>
        <dbReference type="ARBA" id="ARBA00022737"/>
    </source>
</evidence>
<dbReference type="Proteomes" id="UP000283509">
    <property type="component" value="Unassembled WGS sequence"/>
</dbReference>
<reference evidence="7 8" key="1">
    <citation type="submission" date="2018-04" db="EMBL/GenBank/DDBJ databases">
        <authorList>
            <person name="Zhang X."/>
            <person name="Yuan J."/>
            <person name="Li F."/>
            <person name="Xiang J."/>
        </authorList>
    </citation>
    <scope>NUCLEOTIDE SEQUENCE [LARGE SCALE GENOMIC DNA]</scope>
    <source>
        <tissue evidence="7">Muscle</tissue>
    </source>
</reference>
<dbReference type="GO" id="GO:0005886">
    <property type="term" value="C:plasma membrane"/>
    <property type="evidence" value="ECO:0007669"/>
    <property type="project" value="TreeGrafter"/>
</dbReference>
<evidence type="ECO:0000256" key="5">
    <source>
        <dbReference type="SAM" id="MobiDB-lite"/>
    </source>
</evidence>
<dbReference type="SUPFAM" id="SSF49265">
    <property type="entry name" value="Fibronectin type III"/>
    <property type="match status" value="1"/>
</dbReference>
<dbReference type="SUPFAM" id="SSF52058">
    <property type="entry name" value="L domain-like"/>
    <property type="match status" value="1"/>
</dbReference>
<dbReference type="SMART" id="SM00369">
    <property type="entry name" value="LRR_TYP"/>
    <property type="match status" value="3"/>
</dbReference>
<dbReference type="OrthoDB" id="10027416at2759"/>
<dbReference type="Pfam" id="PF13855">
    <property type="entry name" value="LRR_8"/>
    <property type="match status" value="1"/>
</dbReference>
<proteinExistence type="predicted"/>
<dbReference type="Pfam" id="PF00041">
    <property type="entry name" value="fn3"/>
    <property type="match status" value="1"/>
</dbReference>
<keyword evidence="4" id="KW-1015">Disulfide bond</keyword>
<keyword evidence="1" id="KW-0433">Leucine-rich repeat</keyword>
<dbReference type="PROSITE" id="PS51450">
    <property type="entry name" value="LRR"/>
    <property type="match status" value="1"/>
</dbReference>
<comment type="caution">
    <text evidence="7">The sequence shown here is derived from an EMBL/GenBank/DDBJ whole genome shotgun (WGS) entry which is preliminary data.</text>
</comment>
<dbReference type="PANTHER" id="PTHR24369:SF210">
    <property type="entry name" value="CHAOPTIN-RELATED"/>
    <property type="match status" value="1"/>
</dbReference>
<dbReference type="CDD" id="cd00063">
    <property type="entry name" value="FN3"/>
    <property type="match status" value="1"/>
</dbReference>
<reference evidence="7 8" key="2">
    <citation type="submission" date="2019-01" db="EMBL/GenBank/DDBJ databases">
        <title>The decoding of complex shrimp genome reveals the adaptation for benthos swimmer, frequently molting mechanism and breeding impact on genome.</title>
        <authorList>
            <person name="Sun Y."/>
            <person name="Gao Y."/>
            <person name="Yu Y."/>
        </authorList>
    </citation>
    <scope>NUCLEOTIDE SEQUENCE [LARGE SCALE GENOMIC DNA]</scope>
    <source>
        <tissue evidence="7">Muscle</tissue>
    </source>
</reference>
<gene>
    <name evidence="7" type="ORF">C7M84_019513</name>
</gene>
<keyword evidence="7" id="KW-0675">Receptor</keyword>
<dbReference type="STRING" id="6689.A0A3R7NNM8"/>
<dbReference type="Gene3D" id="2.60.40.10">
    <property type="entry name" value="Immunoglobulins"/>
    <property type="match status" value="1"/>
</dbReference>
<evidence type="ECO:0000313" key="8">
    <source>
        <dbReference type="Proteomes" id="UP000283509"/>
    </source>
</evidence>
<name>A0A3R7NNM8_PENVA</name>
<accession>A0A3R7NNM8</accession>
<evidence type="ECO:0000313" key="7">
    <source>
        <dbReference type="EMBL" id="ROT62626.1"/>
    </source>
</evidence>
<sequence>MVLDASGNMLTELEESTFRHGSSMERLLLQNNWITTIHPRALAPLKSLQHLDLTNNYIEELNTVALKPVEKSLVTLKLGGNPWNCGCEVSELWSWLQDHLSYIPEPEVVKCELPKALQGHSFLLLSSSAFCPQPLILRLAIQDIQSQSLLVSWQAANSTSIYGFKVSFQITAGDGRVLGSLKSRSLPSSPRTFQLEGLRPDTSYLICVQGLTTALRPVSRARPHTQEDASTPDHPPVSRFPGAARALLRCARHCDVRACTERTSGQ</sequence>
<dbReference type="InterPro" id="IPR013783">
    <property type="entry name" value="Ig-like_fold"/>
</dbReference>
<dbReference type="InterPro" id="IPR032675">
    <property type="entry name" value="LRR_dom_sf"/>
</dbReference>
<dbReference type="Gene3D" id="3.80.10.10">
    <property type="entry name" value="Ribonuclease Inhibitor"/>
    <property type="match status" value="1"/>
</dbReference>
<dbReference type="InterPro" id="IPR003961">
    <property type="entry name" value="FN3_dom"/>
</dbReference>
<feature type="region of interest" description="Disordered" evidence="5">
    <location>
        <begin position="218"/>
        <end position="238"/>
    </location>
</feature>
<keyword evidence="2" id="KW-0732">Signal</keyword>
<dbReference type="SMART" id="SM00082">
    <property type="entry name" value="LRRCT"/>
    <property type="match status" value="1"/>
</dbReference>
<dbReference type="SMART" id="SM00060">
    <property type="entry name" value="FN3"/>
    <property type="match status" value="1"/>
</dbReference>
<dbReference type="InterPro" id="IPR036116">
    <property type="entry name" value="FN3_sf"/>
</dbReference>
<feature type="domain" description="Fibronectin type-III" evidence="6">
    <location>
        <begin position="133"/>
        <end position="229"/>
    </location>
</feature>
<evidence type="ECO:0000256" key="1">
    <source>
        <dbReference type="ARBA" id="ARBA00022614"/>
    </source>
</evidence>
<dbReference type="AlphaFoldDB" id="A0A3R7NNM8"/>
<dbReference type="InterPro" id="IPR003591">
    <property type="entry name" value="Leu-rich_rpt_typical-subtyp"/>
</dbReference>
<dbReference type="InterPro" id="IPR000483">
    <property type="entry name" value="Cys-rich_flank_reg_C"/>
</dbReference>
<dbReference type="InterPro" id="IPR050541">
    <property type="entry name" value="LRR_TM_domain-containing"/>
</dbReference>
<dbReference type="PANTHER" id="PTHR24369">
    <property type="entry name" value="ANTIGEN BSP, PUTATIVE-RELATED"/>
    <property type="match status" value="1"/>
</dbReference>
<keyword evidence="8" id="KW-1185">Reference proteome</keyword>
<evidence type="ECO:0000256" key="2">
    <source>
        <dbReference type="ARBA" id="ARBA00022729"/>
    </source>
</evidence>
<organism evidence="7 8">
    <name type="scientific">Penaeus vannamei</name>
    <name type="common">Whiteleg shrimp</name>
    <name type="synonym">Litopenaeus vannamei</name>
    <dbReference type="NCBI Taxonomy" id="6689"/>
    <lineage>
        <taxon>Eukaryota</taxon>
        <taxon>Metazoa</taxon>
        <taxon>Ecdysozoa</taxon>
        <taxon>Arthropoda</taxon>
        <taxon>Crustacea</taxon>
        <taxon>Multicrustacea</taxon>
        <taxon>Malacostraca</taxon>
        <taxon>Eumalacostraca</taxon>
        <taxon>Eucarida</taxon>
        <taxon>Decapoda</taxon>
        <taxon>Dendrobranchiata</taxon>
        <taxon>Penaeoidea</taxon>
        <taxon>Penaeidae</taxon>
        <taxon>Penaeus</taxon>
    </lineage>
</organism>
<dbReference type="InterPro" id="IPR001611">
    <property type="entry name" value="Leu-rich_rpt"/>
</dbReference>
<protein>
    <submittedName>
        <fullName evidence="7">Toll-like receptor 3</fullName>
    </submittedName>
</protein>
<evidence type="ECO:0000259" key="6">
    <source>
        <dbReference type="PROSITE" id="PS50853"/>
    </source>
</evidence>
<dbReference type="EMBL" id="QCYY01003583">
    <property type="protein sequence ID" value="ROT62626.1"/>
    <property type="molecule type" value="Genomic_DNA"/>
</dbReference>
<dbReference type="PROSITE" id="PS50853">
    <property type="entry name" value="FN3"/>
    <property type="match status" value="1"/>
</dbReference>
<evidence type="ECO:0000256" key="4">
    <source>
        <dbReference type="ARBA" id="ARBA00023157"/>
    </source>
</evidence>
<keyword evidence="3" id="KW-0677">Repeat</keyword>